<dbReference type="NCBIfam" id="TIGR02985">
    <property type="entry name" value="Sig70_bacteroi1"/>
    <property type="match status" value="1"/>
</dbReference>
<dbReference type="CDD" id="cd06171">
    <property type="entry name" value="Sigma70_r4"/>
    <property type="match status" value="1"/>
</dbReference>
<evidence type="ECO:0000259" key="5">
    <source>
        <dbReference type="Pfam" id="PF04542"/>
    </source>
</evidence>
<dbReference type="InterPro" id="IPR013324">
    <property type="entry name" value="RNA_pol_sigma_r3/r4-like"/>
</dbReference>
<dbReference type="EMBL" id="JBHULN010000005">
    <property type="protein sequence ID" value="MFD2570869.1"/>
    <property type="molecule type" value="Genomic_DNA"/>
</dbReference>
<dbReference type="NCBIfam" id="TIGR02937">
    <property type="entry name" value="sigma70-ECF"/>
    <property type="match status" value="1"/>
</dbReference>
<dbReference type="Gene3D" id="1.10.10.10">
    <property type="entry name" value="Winged helix-like DNA-binding domain superfamily/Winged helix DNA-binding domain"/>
    <property type="match status" value="1"/>
</dbReference>
<evidence type="ECO:0000256" key="1">
    <source>
        <dbReference type="ARBA" id="ARBA00010641"/>
    </source>
</evidence>
<dbReference type="InterPro" id="IPR036388">
    <property type="entry name" value="WH-like_DNA-bd_sf"/>
</dbReference>
<feature type="domain" description="RNA polymerase sigma factor 70 region 4 type 2" evidence="6">
    <location>
        <begin position="126"/>
        <end position="176"/>
    </location>
</feature>
<sequence>MKGSSVPEDYELIVAIQSGDTAAFQAIYRKYWRQLFNFASQAVRDTDDAKDLIQDLFTDLWQNRSAIRPETFSTAYLYAALRHKLLDRIRKQTVRQDYARLIAATTTGLDNTTESAVLTSDFTEHLQEGMNLLPDRCRLIFQLSRFDNQSVEEIADQLQLSPQTVKNQLSKALQLLRANLHEYAVSLITLSISLLS</sequence>
<proteinExistence type="inferred from homology"/>
<dbReference type="InterPro" id="IPR013249">
    <property type="entry name" value="RNA_pol_sigma70_r4_t2"/>
</dbReference>
<dbReference type="PANTHER" id="PTHR43133">
    <property type="entry name" value="RNA POLYMERASE ECF-TYPE SIGMA FACTO"/>
    <property type="match status" value="1"/>
</dbReference>
<feature type="domain" description="RNA polymerase sigma-70 region 2" evidence="5">
    <location>
        <begin position="27"/>
        <end position="93"/>
    </location>
</feature>
<protein>
    <submittedName>
        <fullName evidence="7">RNA polymerase sigma-70 factor</fullName>
    </submittedName>
</protein>
<keyword evidence="8" id="KW-1185">Reference proteome</keyword>
<comment type="caution">
    <text evidence="7">The sequence shown here is derived from an EMBL/GenBank/DDBJ whole genome shotgun (WGS) entry which is preliminary data.</text>
</comment>
<evidence type="ECO:0000256" key="3">
    <source>
        <dbReference type="ARBA" id="ARBA00023082"/>
    </source>
</evidence>
<reference evidence="8" key="1">
    <citation type="journal article" date="2019" name="Int. J. Syst. Evol. Microbiol.">
        <title>The Global Catalogue of Microorganisms (GCM) 10K type strain sequencing project: providing services to taxonomists for standard genome sequencing and annotation.</title>
        <authorList>
            <consortium name="The Broad Institute Genomics Platform"/>
            <consortium name="The Broad Institute Genome Sequencing Center for Infectious Disease"/>
            <person name="Wu L."/>
            <person name="Ma J."/>
        </authorList>
    </citation>
    <scope>NUCLEOTIDE SEQUENCE [LARGE SCALE GENOMIC DNA]</scope>
    <source>
        <strain evidence="8">KCTC 42805</strain>
    </source>
</reference>
<organism evidence="7 8">
    <name type="scientific">Spirosoma soli</name>
    <dbReference type="NCBI Taxonomy" id="1770529"/>
    <lineage>
        <taxon>Bacteria</taxon>
        <taxon>Pseudomonadati</taxon>
        <taxon>Bacteroidota</taxon>
        <taxon>Cytophagia</taxon>
        <taxon>Cytophagales</taxon>
        <taxon>Cytophagaceae</taxon>
        <taxon>Spirosoma</taxon>
    </lineage>
</organism>
<comment type="similarity">
    <text evidence="1">Belongs to the sigma-70 factor family. ECF subfamily.</text>
</comment>
<dbReference type="InterPro" id="IPR014284">
    <property type="entry name" value="RNA_pol_sigma-70_dom"/>
</dbReference>
<dbReference type="InterPro" id="IPR007627">
    <property type="entry name" value="RNA_pol_sigma70_r2"/>
</dbReference>
<accession>A0ABW5M3I7</accession>
<dbReference type="InterPro" id="IPR013325">
    <property type="entry name" value="RNA_pol_sigma_r2"/>
</dbReference>
<dbReference type="Gene3D" id="1.10.1740.10">
    <property type="match status" value="1"/>
</dbReference>
<evidence type="ECO:0000313" key="8">
    <source>
        <dbReference type="Proteomes" id="UP001597469"/>
    </source>
</evidence>
<keyword evidence="4" id="KW-0804">Transcription</keyword>
<keyword evidence="2" id="KW-0805">Transcription regulation</keyword>
<gene>
    <name evidence="7" type="ORF">ACFSUS_09515</name>
</gene>
<dbReference type="Pfam" id="PF04542">
    <property type="entry name" value="Sigma70_r2"/>
    <property type="match status" value="1"/>
</dbReference>
<dbReference type="SUPFAM" id="SSF88946">
    <property type="entry name" value="Sigma2 domain of RNA polymerase sigma factors"/>
    <property type="match status" value="1"/>
</dbReference>
<name>A0ABW5M3I7_9BACT</name>
<evidence type="ECO:0000313" key="7">
    <source>
        <dbReference type="EMBL" id="MFD2570869.1"/>
    </source>
</evidence>
<evidence type="ECO:0000256" key="2">
    <source>
        <dbReference type="ARBA" id="ARBA00023015"/>
    </source>
</evidence>
<dbReference type="InterPro" id="IPR039425">
    <property type="entry name" value="RNA_pol_sigma-70-like"/>
</dbReference>
<dbReference type="SUPFAM" id="SSF88659">
    <property type="entry name" value="Sigma3 and sigma4 domains of RNA polymerase sigma factors"/>
    <property type="match status" value="1"/>
</dbReference>
<dbReference type="Proteomes" id="UP001597469">
    <property type="component" value="Unassembled WGS sequence"/>
</dbReference>
<evidence type="ECO:0000259" key="6">
    <source>
        <dbReference type="Pfam" id="PF08281"/>
    </source>
</evidence>
<dbReference type="PANTHER" id="PTHR43133:SF46">
    <property type="entry name" value="RNA POLYMERASE SIGMA-70 FACTOR ECF SUBFAMILY"/>
    <property type="match status" value="1"/>
</dbReference>
<dbReference type="RefSeq" id="WP_381521928.1">
    <property type="nucleotide sequence ID" value="NZ_JBHULN010000005.1"/>
</dbReference>
<dbReference type="Pfam" id="PF08281">
    <property type="entry name" value="Sigma70_r4_2"/>
    <property type="match status" value="1"/>
</dbReference>
<dbReference type="InterPro" id="IPR014327">
    <property type="entry name" value="RNA_pol_sigma70_bacteroid"/>
</dbReference>
<keyword evidence="3" id="KW-0731">Sigma factor</keyword>
<evidence type="ECO:0000256" key="4">
    <source>
        <dbReference type="ARBA" id="ARBA00023163"/>
    </source>
</evidence>